<evidence type="ECO:0000256" key="1">
    <source>
        <dbReference type="SAM" id="MobiDB-lite"/>
    </source>
</evidence>
<dbReference type="EMBL" id="JBHSLN010000087">
    <property type="protein sequence ID" value="MFC5299302.1"/>
    <property type="molecule type" value="Genomic_DNA"/>
</dbReference>
<feature type="domain" description="LTD" evidence="4">
    <location>
        <begin position="28"/>
        <end position="143"/>
    </location>
</feature>
<feature type="domain" description="LTD" evidence="4">
    <location>
        <begin position="297"/>
        <end position="406"/>
    </location>
</feature>
<feature type="compositionally biased region" description="Polar residues" evidence="1">
    <location>
        <begin position="837"/>
        <end position="871"/>
    </location>
</feature>
<dbReference type="GeneID" id="303296955"/>
<keyword evidence="6" id="KW-1185">Reference proteome</keyword>
<evidence type="ECO:0000313" key="6">
    <source>
        <dbReference type="Proteomes" id="UP001595937"/>
    </source>
</evidence>
<dbReference type="Proteomes" id="UP001595937">
    <property type="component" value="Unassembled WGS sequence"/>
</dbReference>
<accession>A0ABW0FJ41</accession>
<feature type="region of interest" description="Disordered" evidence="1">
    <location>
        <begin position="723"/>
        <end position="877"/>
    </location>
</feature>
<gene>
    <name evidence="5" type="ORF">ACFPK8_17435</name>
</gene>
<evidence type="ECO:0000256" key="3">
    <source>
        <dbReference type="SAM" id="SignalP"/>
    </source>
</evidence>
<feature type="domain" description="LTD" evidence="4">
    <location>
        <begin position="173"/>
        <end position="285"/>
    </location>
</feature>
<keyword evidence="2" id="KW-1133">Transmembrane helix</keyword>
<feature type="region of interest" description="Disordered" evidence="1">
    <location>
        <begin position="157"/>
        <end position="185"/>
    </location>
</feature>
<dbReference type="InterPro" id="IPR036415">
    <property type="entry name" value="Lamin_tail_dom_sf"/>
</dbReference>
<keyword evidence="3" id="KW-0732">Signal</keyword>
<name>A0ABW0FJ41_9MICO</name>
<keyword evidence="2" id="KW-0812">Transmembrane</keyword>
<feature type="signal peptide" evidence="3">
    <location>
        <begin position="1"/>
        <end position="36"/>
    </location>
</feature>
<dbReference type="InterPro" id="IPR001322">
    <property type="entry name" value="Lamin_tail_dom"/>
</dbReference>
<dbReference type="Pfam" id="PF00932">
    <property type="entry name" value="LTD"/>
    <property type="match status" value="3"/>
</dbReference>
<evidence type="ECO:0000313" key="5">
    <source>
        <dbReference type="EMBL" id="MFC5299302.1"/>
    </source>
</evidence>
<feature type="compositionally biased region" description="Gly residues" evidence="1">
    <location>
        <begin position="748"/>
        <end position="777"/>
    </location>
</feature>
<feature type="transmembrane region" description="Helical" evidence="2">
    <location>
        <begin position="879"/>
        <end position="897"/>
    </location>
</feature>
<evidence type="ECO:0000256" key="2">
    <source>
        <dbReference type="SAM" id="Phobius"/>
    </source>
</evidence>
<dbReference type="PROSITE" id="PS51841">
    <property type="entry name" value="LTD"/>
    <property type="match status" value="3"/>
</dbReference>
<evidence type="ECO:0000259" key="4">
    <source>
        <dbReference type="PROSITE" id="PS51841"/>
    </source>
</evidence>
<sequence length="903" mass="92062">MRRCPRTARRASALALAAPLLAVPAGLGLGLTSASAAPIDDIRVSEIESSGDGADWVELVNNGAEEVDLTGWFLRDDKDDRDWTVPAGTTIAPGERLVLEGEETDGDGGFDFGLGKADQARLYLPDGTTEVDAVAWDGHAATTYIVVDGELVTSAETTKGTENSAPLGPEDPADQEPAEPVPGDGSVVINEVVSNAGTPDDWVELTNIGAEAVDISDWYLLDDDDTKEPSVFAGGTVIEPGQYVVVDRDELGFGLGKGDMARLFSPAGTLVDTADWPEDTHATPSLQRCPDAAGGFELSTITSKGAANNCAAPVVIHEISSQGEDFVELRNVGDEQADLGGYMLKDAEDDHAYEIPESTTLEAGGLLLVTGEELGFGLGGEDAARLFAPDGALLDEASWTAHVSPSFGLCEGELVTQASATPGGANDCIEPEAAAALPTSGEVAVLDGENTWAEDLSGLDAAMIDGEMVLWASTNDAGQISRLVEGAGGTFVGSEGWPAGGIPARFPGGEGTPDGEGISYGPDGKLYQSIERDNDEGGTSHNAVLRFDPAEGADADELVAEAEWDLTSVLPATDANAGLEAIEVGSASDLENLGGEVPAGAEAYAFVALEATGDVYAVALMGDGSTELVATLASPFDGVMALDLQEATGTLWAFCDEACEGESVTYDLRADEVTASPRYARPAGMENLANEGVAIAPWETCTDGALRLFFADDANADGHSLRGTELTGLDCAPEDDAAPGTGEDTDPGTGGETVPGTGDGTEPGTGGETEPGTGGGTDPVTGGELDPIDRGEPQPGHGAGEDPVTVDDTDLSGVPGVPEDESMPTDSNGDPGRSGDSGESPSTGENAGTDSSGSAPAETASSSSGTDPQQSLAQTGTELAGTGALALAALAAGFWMLRRSRRA</sequence>
<dbReference type="RefSeq" id="WP_343923421.1">
    <property type="nucleotide sequence ID" value="NZ_BAAAIR010000033.1"/>
</dbReference>
<protein>
    <submittedName>
        <fullName evidence="5">Lamin tail domain-containing protein</fullName>
    </submittedName>
</protein>
<feature type="chain" id="PRO_5046910780" evidence="3">
    <location>
        <begin position="37"/>
        <end position="903"/>
    </location>
</feature>
<keyword evidence="2" id="KW-0472">Membrane</keyword>
<organism evidence="5 6">
    <name type="scientific">Brachybacterium tyrofermentans</name>
    <dbReference type="NCBI Taxonomy" id="47848"/>
    <lineage>
        <taxon>Bacteria</taxon>
        <taxon>Bacillati</taxon>
        <taxon>Actinomycetota</taxon>
        <taxon>Actinomycetes</taxon>
        <taxon>Micrococcales</taxon>
        <taxon>Dermabacteraceae</taxon>
        <taxon>Brachybacterium</taxon>
    </lineage>
</organism>
<comment type="caution">
    <text evidence="5">The sequence shown here is derived from an EMBL/GenBank/DDBJ whole genome shotgun (WGS) entry which is preliminary data.</text>
</comment>
<reference evidence="6" key="1">
    <citation type="journal article" date="2019" name="Int. J. Syst. Evol. Microbiol.">
        <title>The Global Catalogue of Microorganisms (GCM) 10K type strain sequencing project: providing services to taxonomists for standard genome sequencing and annotation.</title>
        <authorList>
            <consortium name="The Broad Institute Genomics Platform"/>
            <consortium name="The Broad Institute Genome Sequencing Center for Infectious Disease"/>
            <person name="Wu L."/>
            <person name="Ma J."/>
        </authorList>
    </citation>
    <scope>NUCLEOTIDE SEQUENCE [LARGE SCALE GENOMIC DNA]</scope>
    <source>
        <strain evidence="6">CGMCC 1.16455</strain>
    </source>
</reference>
<proteinExistence type="predicted"/>
<dbReference type="SUPFAM" id="SSF74853">
    <property type="entry name" value="Lamin A/C globular tail domain"/>
    <property type="match status" value="3"/>
</dbReference>
<dbReference type="Gene3D" id="2.60.40.1260">
    <property type="entry name" value="Lamin Tail domain"/>
    <property type="match status" value="3"/>
</dbReference>